<proteinExistence type="inferred from homology"/>
<comment type="subcellular location">
    <subcellularLocation>
        <location evidence="2">Nucleus</location>
    </subcellularLocation>
</comment>
<dbReference type="InterPro" id="IPR039748">
    <property type="entry name" value="RPC3"/>
</dbReference>
<keyword evidence="2" id="KW-0240">DNA-directed RNA polymerase</keyword>
<organism evidence="5 6">
    <name type="scientific">Heterobasidion irregulare (strain TC 32-1)</name>
    <dbReference type="NCBI Taxonomy" id="747525"/>
    <lineage>
        <taxon>Eukaryota</taxon>
        <taxon>Fungi</taxon>
        <taxon>Dikarya</taxon>
        <taxon>Basidiomycota</taxon>
        <taxon>Agaricomycotina</taxon>
        <taxon>Agaricomycetes</taxon>
        <taxon>Russulales</taxon>
        <taxon>Bondarzewiaceae</taxon>
        <taxon>Heterobasidion</taxon>
        <taxon>Heterobasidion annosum species complex</taxon>
    </lineage>
</organism>
<keyword evidence="6" id="KW-1185">Reference proteome</keyword>
<keyword evidence="2" id="KW-0804">Transcription</keyword>
<dbReference type="RefSeq" id="XP_009542516.1">
    <property type="nucleotide sequence ID" value="XM_009544221.1"/>
</dbReference>
<comment type="subunit">
    <text evidence="2">Component of the RNA polymerase III (Pol III) complex consisting of 17 subunits.</text>
</comment>
<comment type="function">
    <text evidence="1 2">DNA-dependent RNA polymerase catalyzes the transcription of DNA into RNA using the four ribonucleoside triphosphates as substrates. Specific core component of RNA polymerase III which synthesizes small RNAs, such as 5S rRNA and tRNAs.</text>
</comment>
<dbReference type="Proteomes" id="UP000030671">
    <property type="component" value="Unassembled WGS sequence"/>
</dbReference>
<dbReference type="HOGENOM" id="CLU_1744890_0_0_1"/>
<evidence type="ECO:0000313" key="6">
    <source>
        <dbReference type="Proteomes" id="UP000030671"/>
    </source>
</evidence>
<dbReference type="InterPro" id="IPR036388">
    <property type="entry name" value="WH-like_DNA-bd_sf"/>
</dbReference>
<dbReference type="eggNOG" id="KOG2587">
    <property type="taxonomic scope" value="Eukaryota"/>
</dbReference>
<sequence length="150" mass="17200">AIYTQALYKLVVSSYLKPSTLLSHISPRDKRLKYEAEEKAKISGFPTAKELRQSKETAEARLKREEEEAEKVGLKRKAKDQLRKSSKDSVYFRVNYEKFNIHIRNKLIEAAARERFNDSAALVVRAALKSTESKQKSVLDLRSGMSRPLV</sequence>
<reference evidence="5 6" key="1">
    <citation type="journal article" date="2012" name="New Phytol.">
        <title>Insight into trade-off between wood decay and parasitism from the genome of a fungal forest pathogen.</title>
        <authorList>
            <person name="Olson A."/>
            <person name="Aerts A."/>
            <person name="Asiegbu F."/>
            <person name="Belbahri L."/>
            <person name="Bouzid O."/>
            <person name="Broberg A."/>
            <person name="Canback B."/>
            <person name="Coutinho P.M."/>
            <person name="Cullen D."/>
            <person name="Dalman K."/>
            <person name="Deflorio G."/>
            <person name="van Diepen L.T."/>
            <person name="Dunand C."/>
            <person name="Duplessis S."/>
            <person name="Durling M."/>
            <person name="Gonthier P."/>
            <person name="Grimwood J."/>
            <person name="Fossdal C.G."/>
            <person name="Hansson D."/>
            <person name="Henrissat B."/>
            <person name="Hietala A."/>
            <person name="Himmelstrand K."/>
            <person name="Hoffmeister D."/>
            <person name="Hogberg N."/>
            <person name="James T.Y."/>
            <person name="Karlsson M."/>
            <person name="Kohler A."/>
            <person name="Kues U."/>
            <person name="Lee Y.H."/>
            <person name="Lin Y.C."/>
            <person name="Lind M."/>
            <person name="Lindquist E."/>
            <person name="Lombard V."/>
            <person name="Lucas S."/>
            <person name="Lunden K."/>
            <person name="Morin E."/>
            <person name="Murat C."/>
            <person name="Park J."/>
            <person name="Raffaello T."/>
            <person name="Rouze P."/>
            <person name="Salamov A."/>
            <person name="Schmutz J."/>
            <person name="Solheim H."/>
            <person name="Stahlberg J."/>
            <person name="Velez H."/>
            <person name="de Vries R.P."/>
            <person name="Wiebenga A."/>
            <person name="Woodward S."/>
            <person name="Yakovlev I."/>
            <person name="Garbelotto M."/>
            <person name="Martin F."/>
            <person name="Grigoriev I.V."/>
            <person name="Stenlid J."/>
        </authorList>
    </citation>
    <scope>NUCLEOTIDE SEQUENCE [LARGE SCALE GENOMIC DNA]</scope>
    <source>
        <strain evidence="5 6">TC 32-1</strain>
    </source>
</reference>
<evidence type="ECO:0000259" key="4">
    <source>
        <dbReference type="Pfam" id="PF05645"/>
    </source>
</evidence>
<dbReference type="PANTHER" id="PTHR12949:SF0">
    <property type="entry name" value="DNA-DIRECTED RNA POLYMERASE III SUBUNIT RPC3"/>
    <property type="match status" value="1"/>
</dbReference>
<dbReference type="Pfam" id="PF05645">
    <property type="entry name" value="RNA_pol_Rpc82"/>
    <property type="match status" value="1"/>
</dbReference>
<evidence type="ECO:0000256" key="3">
    <source>
        <dbReference type="SAM" id="MobiDB-lite"/>
    </source>
</evidence>
<protein>
    <recommendedName>
        <fullName evidence="2">DNA-directed RNA polymerase III subunit RPC3</fullName>
        <shortName evidence="2">RNA polymerase III subunit C3</shortName>
    </recommendedName>
</protein>
<feature type="domain" description="RNA polymerase III Rpc82 C -terminal" evidence="4">
    <location>
        <begin position="7"/>
        <end position="137"/>
    </location>
</feature>
<dbReference type="PANTHER" id="PTHR12949">
    <property type="entry name" value="RNA POLYMERASE III DNA DIRECTED -RELATED"/>
    <property type="match status" value="1"/>
</dbReference>
<gene>
    <name evidence="5" type="ORF">HETIRDRAFT_308981</name>
</gene>
<comment type="similarity">
    <text evidence="2">Belongs to the RNA polymerase beta chain family.</text>
</comment>
<dbReference type="AlphaFoldDB" id="W4KKT5"/>
<evidence type="ECO:0000313" key="5">
    <source>
        <dbReference type="EMBL" id="ETW85681.1"/>
    </source>
</evidence>
<dbReference type="Gene3D" id="1.10.10.10">
    <property type="entry name" value="Winged helix-like DNA-binding domain superfamily/Winged helix DNA-binding domain"/>
    <property type="match status" value="1"/>
</dbReference>
<evidence type="ECO:0000256" key="1">
    <source>
        <dbReference type="ARBA" id="ARBA00025127"/>
    </source>
</evidence>
<dbReference type="InterPro" id="IPR008806">
    <property type="entry name" value="RNA_pol_III_Rpc82_C"/>
</dbReference>
<name>W4KKT5_HETIT</name>
<feature type="region of interest" description="Disordered" evidence="3">
    <location>
        <begin position="52"/>
        <end position="85"/>
    </location>
</feature>
<accession>W4KKT5</accession>
<dbReference type="GO" id="GO:0003697">
    <property type="term" value="F:single-stranded DNA binding"/>
    <property type="evidence" value="ECO:0007669"/>
    <property type="project" value="UniProtKB-UniRule"/>
</dbReference>
<dbReference type="STRING" id="747525.W4KKT5"/>
<dbReference type="EMBL" id="KI925455">
    <property type="protein sequence ID" value="ETW85681.1"/>
    <property type="molecule type" value="Genomic_DNA"/>
</dbReference>
<evidence type="ECO:0000256" key="2">
    <source>
        <dbReference type="RuleBase" id="RU367076"/>
    </source>
</evidence>
<dbReference type="KEGG" id="hir:HETIRDRAFT_308981"/>
<dbReference type="GeneID" id="20669631"/>
<keyword evidence="2" id="KW-0539">Nucleus</keyword>
<dbReference type="GO" id="GO:0005666">
    <property type="term" value="C:RNA polymerase III complex"/>
    <property type="evidence" value="ECO:0007669"/>
    <property type="project" value="UniProtKB-UniRule"/>
</dbReference>
<dbReference type="GO" id="GO:0006351">
    <property type="term" value="P:DNA-templated transcription"/>
    <property type="evidence" value="ECO:0007669"/>
    <property type="project" value="InterPro"/>
</dbReference>
<feature type="non-terminal residue" evidence="5">
    <location>
        <position position="1"/>
    </location>
</feature>
<dbReference type="InParanoid" id="W4KKT5"/>
<dbReference type="OrthoDB" id="272392at2759"/>